<reference evidence="1 2" key="1">
    <citation type="journal article" date="2022" name="DNA Res.">
        <title>Chromosomal-level genome assembly of the orchid tree Bauhinia variegata (Leguminosae; Cercidoideae) supports the allotetraploid origin hypothesis of Bauhinia.</title>
        <authorList>
            <person name="Zhong Y."/>
            <person name="Chen Y."/>
            <person name="Zheng D."/>
            <person name="Pang J."/>
            <person name="Liu Y."/>
            <person name="Luo S."/>
            <person name="Meng S."/>
            <person name="Qian L."/>
            <person name="Wei D."/>
            <person name="Dai S."/>
            <person name="Zhou R."/>
        </authorList>
    </citation>
    <scope>NUCLEOTIDE SEQUENCE [LARGE SCALE GENOMIC DNA]</scope>
    <source>
        <strain evidence="1">BV-YZ2020</strain>
    </source>
</reference>
<sequence>MKAEGVIRRKTTHPSFSNNFRSQKPKPQFSFLRFRRKRKGRGQAAELSQDHLLPLSLSLQQTKLFLSLIFFLWIPEEQEWKKNITGHQRQLETHVSEAKIGFLVE</sequence>
<gene>
    <name evidence="1" type="ORF">L6164_022672</name>
</gene>
<dbReference type="Proteomes" id="UP000828941">
    <property type="component" value="Chromosome 9"/>
</dbReference>
<dbReference type="EMBL" id="CM039434">
    <property type="protein sequence ID" value="KAI4323033.1"/>
    <property type="molecule type" value="Genomic_DNA"/>
</dbReference>
<keyword evidence="2" id="KW-1185">Reference proteome</keyword>
<organism evidence="1 2">
    <name type="scientific">Bauhinia variegata</name>
    <name type="common">Purple orchid tree</name>
    <name type="synonym">Phanera variegata</name>
    <dbReference type="NCBI Taxonomy" id="167791"/>
    <lineage>
        <taxon>Eukaryota</taxon>
        <taxon>Viridiplantae</taxon>
        <taxon>Streptophyta</taxon>
        <taxon>Embryophyta</taxon>
        <taxon>Tracheophyta</taxon>
        <taxon>Spermatophyta</taxon>
        <taxon>Magnoliopsida</taxon>
        <taxon>eudicotyledons</taxon>
        <taxon>Gunneridae</taxon>
        <taxon>Pentapetalae</taxon>
        <taxon>rosids</taxon>
        <taxon>fabids</taxon>
        <taxon>Fabales</taxon>
        <taxon>Fabaceae</taxon>
        <taxon>Cercidoideae</taxon>
        <taxon>Cercideae</taxon>
        <taxon>Bauhiniinae</taxon>
        <taxon>Bauhinia</taxon>
    </lineage>
</organism>
<comment type="caution">
    <text evidence="1">The sequence shown here is derived from an EMBL/GenBank/DDBJ whole genome shotgun (WGS) entry which is preliminary data.</text>
</comment>
<protein>
    <submittedName>
        <fullName evidence="1">Uncharacterized protein</fullName>
    </submittedName>
</protein>
<proteinExistence type="predicted"/>
<evidence type="ECO:0000313" key="1">
    <source>
        <dbReference type="EMBL" id="KAI4323033.1"/>
    </source>
</evidence>
<evidence type="ECO:0000313" key="2">
    <source>
        <dbReference type="Proteomes" id="UP000828941"/>
    </source>
</evidence>
<name>A0ACB9MGB8_BAUVA</name>
<accession>A0ACB9MGB8</accession>